<feature type="non-terminal residue" evidence="1">
    <location>
        <position position="1"/>
    </location>
</feature>
<proteinExistence type="predicted"/>
<protein>
    <recommendedName>
        <fullName evidence="3">C-type lectin domain-containing protein</fullName>
    </recommendedName>
</protein>
<dbReference type="SUPFAM" id="SSF56436">
    <property type="entry name" value="C-type lectin-like"/>
    <property type="match status" value="1"/>
</dbReference>
<dbReference type="OrthoDB" id="6129194at2759"/>
<dbReference type="InterPro" id="IPR016187">
    <property type="entry name" value="CTDL_fold"/>
</dbReference>
<gene>
    <name evidence="1" type="ORF">MGAL_10B062898</name>
</gene>
<dbReference type="Proteomes" id="UP000596742">
    <property type="component" value="Unassembled WGS sequence"/>
</dbReference>
<dbReference type="AlphaFoldDB" id="A0A8B6CYV0"/>
<name>A0A8B6CYV0_MYTGA</name>
<dbReference type="EMBL" id="UYJE01002476">
    <property type="protein sequence ID" value="VDI11051.1"/>
    <property type="molecule type" value="Genomic_DNA"/>
</dbReference>
<sequence>MTLLLKFVAEYSRLIGILALSAICNCNKDFNLTFYNESKTWSDAKDFCFVNGGILEADEITIRNYTKERVKIWLGAYSIITPWAGVFGCYFWNTDDTIESIELDLNYKEECQIRCPLTKYEFFAFKEKTCYCFNNEKLPHDDIFPNKCSESTETDYVFIYKQNIDPNKDGTDTDNCMVVDCRAESDTKTRIFTPKNCGSKYKALCENMKKRPYITFYNSTKFCKNEGSFVEWDPSLSCKNSEENFDSKHWTSITRSTQSIHLTAYDVNIRVMPLQCKEIETSEDRQKIVEPSFVSCKELRKFYCRY</sequence>
<organism evidence="1 2">
    <name type="scientific">Mytilus galloprovincialis</name>
    <name type="common">Mediterranean mussel</name>
    <dbReference type="NCBI Taxonomy" id="29158"/>
    <lineage>
        <taxon>Eukaryota</taxon>
        <taxon>Metazoa</taxon>
        <taxon>Spiralia</taxon>
        <taxon>Lophotrochozoa</taxon>
        <taxon>Mollusca</taxon>
        <taxon>Bivalvia</taxon>
        <taxon>Autobranchia</taxon>
        <taxon>Pteriomorphia</taxon>
        <taxon>Mytilida</taxon>
        <taxon>Mytiloidea</taxon>
        <taxon>Mytilidae</taxon>
        <taxon>Mytilinae</taxon>
        <taxon>Mytilus</taxon>
    </lineage>
</organism>
<keyword evidence="2" id="KW-1185">Reference proteome</keyword>
<evidence type="ECO:0000313" key="2">
    <source>
        <dbReference type="Proteomes" id="UP000596742"/>
    </source>
</evidence>
<comment type="caution">
    <text evidence="1">The sequence shown here is derived from an EMBL/GenBank/DDBJ whole genome shotgun (WGS) entry which is preliminary data.</text>
</comment>
<evidence type="ECO:0000313" key="1">
    <source>
        <dbReference type="EMBL" id="VDI11051.1"/>
    </source>
</evidence>
<reference evidence="1" key="1">
    <citation type="submission" date="2018-11" db="EMBL/GenBank/DDBJ databases">
        <authorList>
            <person name="Alioto T."/>
            <person name="Alioto T."/>
        </authorList>
    </citation>
    <scope>NUCLEOTIDE SEQUENCE</scope>
</reference>
<evidence type="ECO:0008006" key="3">
    <source>
        <dbReference type="Google" id="ProtNLM"/>
    </source>
</evidence>
<accession>A0A8B6CYV0</accession>